<feature type="transmembrane region" description="Helical" evidence="1">
    <location>
        <begin position="69"/>
        <end position="88"/>
    </location>
</feature>
<sequence length="99" mass="11451">MFFMIVSSAFSSSSLWFCSQIGGFLVFFPQCIVPDQHSICLWTEYRRGIIMVPDPVPWFIQLGLRVGPFLFHVSSFVVSSFVVSSWMLQWKNRTCVIMD</sequence>
<keyword evidence="2" id="KW-0732">Signal</keyword>
<dbReference type="EMBL" id="KZ559171">
    <property type="protein sequence ID" value="PLB34846.1"/>
    <property type="molecule type" value="Genomic_DNA"/>
</dbReference>
<accession>A0A2I2F2M6</accession>
<dbReference type="RefSeq" id="XP_024668858.1">
    <property type="nucleotide sequence ID" value="XM_024819655.1"/>
</dbReference>
<reference evidence="3 4" key="1">
    <citation type="submission" date="2017-12" db="EMBL/GenBank/DDBJ databases">
        <authorList>
            <consortium name="DOE Joint Genome Institute"/>
            <person name="Haridas S."/>
            <person name="Kjaerbolling I."/>
            <person name="Vesth T.C."/>
            <person name="Frisvad J.C."/>
            <person name="Nybo J.L."/>
            <person name="Theobald S."/>
            <person name="Kuo A."/>
            <person name="Bowyer P."/>
            <person name="Matsuda Y."/>
            <person name="Mondo S."/>
            <person name="Lyhne E.K."/>
            <person name="Kogle M.E."/>
            <person name="Clum A."/>
            <person name="Lipzen A."/>
            <person name="Salamov A."/>
            <person name="Ngan C.Y."/>
            <person name="Daum C."/>
            <person name="Chiniquy J."/>
            <person name="Barry K."/>
            <person name="LaButti K."/>
            <person name="Simmons B.A."/>
            <person name="Magnuson J.K."/>
            <person name="Mortensen U.H."/>
            <person name="Larsen T.O."/>
            <person name="Grigoriev I.V."/>
            <person name="Baker S.E."/>
            <person name="Andersen M.R."/>
            <person name="Nordberg H.P."/>
            <person name="Cantor M.N."/>
            <person name="Hua S.X."/>
        </authorList>
    </citation>
    <scope>NUCLEOTIDE SEQUENCE [LARGE SCALE GENOMIC DNA]</scope>
    <source>
        <strain evidence="3 4">CBS 102.13</strain>
    </source>
</reference>
<evidence type="ECO:0000256" key="2">
    <source>
        <dbReference type="SAM" id="SignalP"/>
    </source>
</evidence>
<protein>
    <submittedName>
        <fullName evidence="3">Uncharacterized protein</fullName>
    </submittedName>
</protein>
<keyword evidence="1" id="KW-1133">Transmembrane helix</keyword>
<feature type="signal peptide" evidence="2">
    <location>
        <begin position="1"/>
        <end position="16"/>
    </location>
</feature>
<keyword evidence="1" id="KW-0812">Transmembrane</keyword>
<evidence type="ECO:0000313" key="3">
    <source>
        <dbReference type="EMBL" id="PLB34846.1"/>
    </source>
</evidence>
<dbReference type="AlphaFoldDB" id="A0A2I2F2M6"/>
<organism evidence="3 4">
    <name type="scientific">Aspergillus candidus</name>
    <dbReference type="NCBI Taxonomy" id="41067"/>
    <lineage>
        <taxon>Eukaryota</taxon>
        <taxon>Fungi</taxon>
        <taxon>Dikarya</taxon>
        <taxon>Ascomycota</taxon>
        <taxon>Pezizomycotina</taxon>
        <taxon>Eurotiomycetes</taxon>
        <taxon>Eurotiomycetidae</taxon>
        <taxon>Eurotiales</taxon>
        <taxon>Aspergillaceae</taxon>
        <taxon>Aspergillus</taxon>
        <taxon>Aspergillus subgen. Circumdati</taxon>
    </lineage>
</organism>
<evidence type="ECO:0000256" key="1">
    <source>
        <dbReference type="SAM" id="Phobius"/>
    </source>
</evidence>
<evidence type="ECO:0000313" key="4">
    <source>
        <dbReference type="Proteomes" id="UP000234585"/>
    </source>
</evidence>
<keyword evidence="1" id="KW-0472">Membrane</keyword>
<keyword evidence="4" id="KW-1185">Reference proteome</keyword>
<feature type="chain" id="PRO_5014164259" evidence="2">
    <location>
        <begin position="17"/>
        <end position="99"/>
    </location>
</feature>
<dbReference type="Proteomes" id="UP000234585">
    <property type="component" value="Unassembled WGS sequence"/>
</dbReference>
<proteinExistence type="predicted"/>
<name>A0A2I2F2M6_ASPCN</name>
<dbReference type="GeneID" id="36526815"/>
<gene>
    <name evidence="3" type="ORF">BDW47DRAFT_70731</name>
</gene>